<sequence>MKRLLPILLLAGAAQAETLFEYGRQCAQEIAAIPAFNCMAGEEIPITVDGGKPVPPDQAPKVCDRPSLLPAYEPGSQGQCVPGTRALLLRDDASAQISAICRKKVARPAGSPLFDEINVISHSLKNGKTCWFTAKAKEPLTAAGGIDGRFVPSPSALSARQAMEPKPAEKLRMLPPEKVWLSPRQVAESKPACVSCHDSGPFMYSPYIAQTTQLPGDPFGRYQPKAIGKDFQKAWWNLHAFGITTRGNTCTACHRIGNMNTCQTAMWQSTGRAPQEGGNEWSRQFPQSHWMSPGNLHSRLQWDEAFNDSLRKLAACCADPKGAECQTVDYNPTPPSKRR</sequence>
<dbReference type="AlphaFoldDB" id="A0A931NJT0"/>
<dbReference type="EMBL" id="JAEDAK010000020">
    <property type="protein sequence ID" value="MBH9579304.1"/>
    <property type="molecule type" value="Genomic_DNA"/>
</dbReference>
<comment type="caution">
    <text evidence="1">The sequence shown here is derived from an EMBL/GenBank/DDBJ whole genome shotgun (WGS) entry which is preliminary data.</text>
</comment>
<organism evidence="1 2">
    <name type="scientific">Inhella proteolytica</name>
    <dbReference type="NCBI Taxonomy" id="2795029"/>
    <lineage>
        <taxon>Bacteria</taxon>
        <taxon>Pseudomonadati</taxon>
        <taxon>Pseudomonadota</taxon>
        <taxon>Betaproteobacteria</taxon>
        <taxon>Burkholderiales</taxon>
        <taxon>Sphaerotilaceae</taxon>
        <taxon>Inhella</taxon>
    </lineage>
</organism>
<evidence type="ECO:0000313" key="1">
    <source>
        <dbReference type="EMBL" id="MBH9579304.1"/>
    </source>
</evidence>
<accession>A0A931NJT0</accession>
<dbReference type="SUPFAM" id="SSF48695">
    <property type="entry name" value="Multiheme cytochromes"/>
    <property type="match status" value="1"/>
</dbReference>
<dbReference type="InterPro" id="IPR036280">
    <property type="entry name" value="Multihaem_cyt_sf"/>
</dbReference>
<keyword evidence="2" id="KW-1185">Reference proteome</keyword>
<dbReference type="Proteomes" id="UP000613266">
    <property type="component" value="Unassembled WGS sequence"/>
</dbReference>
<protein>
    <submittedName>
        <fullName evidence="1">Uncharacterized protein</fullName>
    </submittedName>
</protein>
<proteinExistence type="predicted"/>
<dbReference type="RefSeq" id="WP_198113116.1">
    <property type="nucleotide sequence ID" value="NZ_JAEDAK010000020.1"/>
</dbReference>
<reference evidence="1" key="1">
    <citation type="submission" date="2020-12" db="EMBL/GenBank/DDBJ databases">
        <title>The genome sequence of Inhella sp. 1Y17.</title>
        <authorList>
            <person name="Liu Y."/>
        </authorList>
    </citation>
    <scope>NUCLEOTIDE SEQUENCE</scope>
    <source>
        <strain evidence="1">1Y17</strain>
    </source>
</reference>
<name>A0A931NJT0_9BURK</name>
<gene>
    <name evidence="1" type="ORF">I7X39_20605</name>
</gene>
<evidence type="ECO:0000313" key="2">
    <source>
        <dbReference type="Proteomes" id="UP000613266"/>
    </source>
</evidence>